<dbReference type="EMBL" id="CAJDYZ010007467">
    <property type="protein sequence ID" value="CAD1474331.1"/>
    <property type="molecule type" value="Genomic_DNA"/>
</dbReference>
<dbReference type="Proteomes" id="UP000752696">
    <property type="component" value="Unassembled WGS sequence"/>
</dbReference>
<organism evidence="1 2">
    <name type="scientific">Heterotrigona itama</name>
    <dbReference type="NCBI Taxonomy" id="395501"/>
    <lineage>
        <taxon>Eukaryota</taxon>
        <taxon>Metazoa</taxon>
        <taxon>Ecdysozoa</taxon>
        <taxon>Arthropoda</taxon>
        <taxon>Hexapoda</taxon>
        <taxon>Insecta</taxon>
        <taxon>Pterygota</taxon>
        <taxon>Neoptera</taxon>
        <taxon>Endopterygota</taxon>
        <taxon>Hymenoptera</taxon>
        <taxon>Apocrita</taxon>
        <taxon>Aculeata</taxon>
        <taxon>Apoidea</taxon>
        <taxon>Anthophila</taxon>
        <taxon>Apidae</taxon>
        <taxon>Heterotrigona</taxon>
    </lineage>
</organism>
<protein>
    <submittedName>
        <fullName evidence="1">Uncharacterized protein</fullName>
    </submittedName>
</protein>
<gene>
    <name evidence="1" type="ORF">MHI_LOCUS461329</name>
</gene>
<comment type="caution">
    <text evidence="1">The sequence shown here is derived from an EMBL/GenBank/DDBJ whole genome shotgun (WGS) entry which is preliminary data.</text>
</comment>
<accession>A0A6V7H3W7</accession>
<sequence length="69" mass="7721">MTIQLQHNEIVYCGDIRIPLCATSISQRTIIEPAQVVCMCAHCLDIPEGMRSVVVENAFDKETNNDLDN</sequence>
<keyword evidence="2" id="KW-1185">Reference proteome</keyword>
<evidence type="ECO:0000313" key="1">
    <source>
        <dbReference type="EMBL" id="CAD1474331.1"/>
    </source>
</evidence>
<reference evidence="1" key="1">
    <citation type="submission" date="2020-07" db="EMBL/GenBank/DDBJ databases">
        <authorList>
            <person name="Nazaruddin N."/>
        </authorList>
    </citation>
    <scope>NUCLEOTIDE SEQUENCE</scope>
</reference>
<proteinExistence type="predicted"/>
<dbReference type="AlphaFoldDB" id="A0A6V7H3W7"/>
<name>A0A6V7H3W7_9HYME</name>
<evidence type="ECO:0000313" key="2">
    <source>
        <dbReference type="Proteomes" id="UP000752696"/>
    </source>
</evidence>